<keyword evidence="6" id="KW-0539">Nucleus</keyword>
<accession>A0AAE0SHP7</accession>
<evidence type="ECO:0000256" key="7">
    <source>
        <dbReference type="SAM" id="MobiDB-lite"/>
    </source>
</evidence>
<dbReference type="PANTHER" id="PTHR16135:SF2">
    <property type="entry name" value="SHIFTLESS ANTIVIRAL INHIBITOR OF RIBOSOMAL FRAMESHIFTING PROTEIN"/>
    <property type="match status" value="1"/>
</dbReference>
<name>A0AAE0SHP7_9BIVA</name>
<keyword evidence="9" id="KW-1185">Reference proteome</keyword>
<gene>
    <name evidence="8" type="ORF">CHS0354_040582</name>
</gene>
<evidence type="ECO:0000256" key="2">
    <source>
        <dbReference type="ARBA" id="ARBA00004331"/>
    </source>
</evidence>
<dbReference type="Proteomes" id="UP001195483">
    <property type="component" value="Unassembled WGS sequence"/>
</dbReference>
<reference evidence="8" key="3">
    <citation type="submission" date="2023-05" db="EMBL/GenBank/DDBJ databases">
        <authorList>
            <person name="Smith C.H."/>
        </authorList>
    </citation>
    <scope>NUCLEOTIDE SEQUENCE</scope>
    <source>
        <strain evidence="8">CHS0354</strain>
        <tissue evidence="8">Mantle</tissue>
    </source>
</reference>
<dbReference type="GO" id="GO:1990825">
    <property type="term" value="F:sequence-specific mRNA binding"/>
    <property type="evidence" value="ECO:0007669"/>
    <property type="project" value="TreeGrafter"/>
</dbReference>
<reference evidence="8" key="1">
    <citation type="journal article" date="2021" name="Genome Biol. Evol.">
        <title>A High-Quality Reference Genome for a Parasitic Bivalve with Doubly Uniparental Inheritance (Bivalvia: Unionida).</title>
        <authorList>
            <person name="Smith C.H."/>
        </authorList>
    </citation>
    <scope>NUCLEOTIDE SEQUENCE</scope>
    <source>
        <strain evidence="8">CHS0354</strain>
    </source>
</reference>
<dbReference type="AlphaFoldDB" id="A0AAE0SHP7"/>
<dbReference type="GO" id="GO:0043022">
    <property type="term" value="F:ribosome binding"/>
    <property type="evidence" value="ECO:0007669"/>
    <property type="project" value="TreeGrafter"/>
</dbReference>
<proteinExistence type="inferred from homology"/>
<evidence type="ECO:0000256" key="1">
    <source>
        <dbReference type="ARBA" id="ARBA00004123"/>
    </source>
</evidence>
<dbReference type="EMBL" id="JAEAOA010002340">
    <property type="protein sequence ID" value="KAK3591668.1"/>
    <property type="molecule type" value="Genomic_DNA"/>
</dbReference>
<evidence type="ECO:0000256" key="5">
    <source>
        <dbReference type="ARBA" id="ARBA00022884"/>
    </source>
</evidence>
<feature type="region of interest" description="Disordered" evidence="7">
    <location>
        <begin position="231"/>
        <end position="257"/>
    </location>
</feature>
<evidence type="ECO:0000256" key="4">
    <source>
        <dbReference type="ARBA" id="ARBA00022490"/>
    </source>
</evidence>
<evidence type="ECO:0000256" key="3">
    <source>
        <dbReference type="ARBA" id="ARBA00005469"/>
    </source>
</evidence>
<comment type="subcellular location">
    <subcellularLocation>
        <location evidence="2">Cytoplasm</location>
        <location evidence="2">Cytoplasmic ribonucleoprotein granule</location>
    </subcellularLocation>
    <subcellularLocation>
        <location evidence="1">Nucleus</location>
    </subcellularLocation>
</comment>
<feature type="compositionally biased region" description="Basic and acidic residues" evidence="7">
    <location>
        <begin position="231"/>
        <end position="244"/>
    </location>
</feature>
<comment type="caution">
    <text evidence="8">The sequence shown here is derived from an EMBL/GenBank/DDBJ whole genome shotgun (WGS) entry which is preliminary data.</text>
</comment>
<evidence type="ECO:0000313" key="8">
    <source>
        <dbReference type="EMBL" id="KAK3591668.1"/>
    </source>
</evidence>
<dbReference type="GO" id="GO:0075523">
    <property type="term" value="P:viral translational frameshifting"/>
    <property type="evidence" value="ECO:0007669"/>
    <property type="project" value="TreeGrafter"/>
</dbReference>
<evidence type="ECO:0000313" key="9">
    <source>
        <dbReference type="Proteomes" id="UP001195483"/>
    </source>
</evidence>
<dbReference type="PANTHER" id="PTHR16135">
    <property type="entry name" value="REPRESSOR OF YIELD OF DENV PROTEIN"/>
    <property type="match status" value="1"/>
</dbReference>
<organism evidence="8 9">
    <name type="scientific">Potamilus streckersoni</name>
    <dbReference type="NCBI Taxonomy" id="2493646"/>
    <lineage>
        <taxon>Eukaryota</taxon>
        <taxon>Metazoa</taxon>
        <taxon>Spiralia</taxon>
        <taxon>Lophotrochozoa</taxon>
        <taxon>Mollusca</taxon>
        <taxon>Bivalvia</taxon>
        <taxon>Autobranchia</taxon>
        <taxon>Heteroconchia</taxon>
        <taxon>Palaeoheterodonta</taxon>
        <taxon>Unionida</taxon>
        <taxon>Unionoidea</taxon>
        <taxon>Unionidae</taxon>
        <taxon>Ambleminae</taxon>
        <taxon>Lampsilini</taxon>
        <taxon>Potamilus</taxon>
    </lineage>
</organism>
<dbReference type="GO" id="GO:0005634">
    <property type="term" value="C:nucleus"/>
    <property type="evidence" value="ECO:0007669"/>
    <property type="project" value="UniProtKB-SubCell"/>
</dbReference>
<keyword evidence="5" id="KW-0694">RNA-binding</keyword>
<dbReference type="InterPro" id="IPR026795">
    <property type="entry name" value="SHFL"/>
</dbReference>
<dbReference type="GO" id="GO:0045087">
    <property type="term" value="P:innate immune response"/>
    <property type="evidence" value="ECO:0007669"/>
    <property type="project" value="TreeGrafter"/>
</dbReference>
<dbReference type="Pfam" id="PF15135">
    <property type="entry name" value="UPF0515"/>
    <property type="match status" value="1"/>
</dbReference>
<comment type="similarity">
    <text evidence="3">Belongs to the SHFL family.</text>
</comment>
<dbReference type="GO" id="GO:0036464">
    <property type="term" value="C:cytoplasmic ribonucleoprotein granule"/>
    <property type="evidence" value="ECO:0007669"/>
    <property type="project" value="UniProtKB-SubCell"/>
</dbReference>
<keyword evidence="4" id="KW-0963">Cytoplasm</keyword>
<protein>
    <submittedName>
        <fullName evidence="8">Uncharacterized protein</fullName>
    </submittedName>
</protein>
<feature type="compositionally biased region" description="Polar residues" evidence="7">
    <location>
        <begin position="245"/>
        <end position="254"/>
    </location>
</feature>
<evidence type="ECO:0000256" key="6">
    <source>
        <dbReference type="ARBA" id="ARBA00023242"/>
    </source>
</evidence>
<sequence length="324" mass="37122">MAEGGEDYAVPNEQIRNIRKLQELCKGRLTEIEVRKIMELHDWDLNRTANAILCSNPEDLRDILGRTDEDELQAVFKDDVIQDLLRKQDILSEVRQFACKPCDNVWWRKVPARKMVSTCRICRIKYDAIPKEEEWGWAIFECSCGNIFSGFGQMNVTKRTCYRNKGGCGQFVLPSQIRPPDRRCRKKMSPIDHSFNVPYYPGHFPLNLSPGLHIDCVFFDPYHQAQKLKMERQADDNNADRQSQKVDQVNQQERPVQALEAPTRIHPISRANKPKVIVGSVPHNTTGSTVDTFLDQGDLCSLSSFYPSLNVIAEKDESGDKEGH</sequence>
<reference evidence="8" key="2">
    <citation type="journal article" date="2021" name="Genome Biol. Evol.">
        <title>Developing a high-quality reference genome for a parasitic bivalve with doubly uniparental inheritance (Bivalvia: Unionida).</title>
        <authorList>
            <person name="Smith C.H."/>
        </authorList>
    </citation>
    <scope>NUCLEOTIDE SEQUENCE</scope>
    <source>
        <strain evidence="8">CHS0354</strain>
        <tissue evidence="8">Mantle</tissue>
    </source>
</reference>